<proteinExistence type="predicted"/>
<name>A0ABQ9GAD3_9NEOP</name>
<comment type="caution">
    <text evidence="1">The sequence shown here is derived from an EMBL/GenBank/DDBJ whole genome shotgun (WGS) entry which is preliminary data.</text>
</comment>
<sequence>MEANVIFEVRNVKFRNFARTMAVIATAHLQLQRAGHRLHRAFLLAAQFLNNPSQQRLSQATCWDLPSIKTSYEDDHLLIEARGDEDTSFNEVEHRKQLEMMLFTRLCVSQSH</sequence>
<accession>A0ABQ9GAD3</accession>
<evidence type="ECO:0000313" key="2">
    <source>
        <dbReference type="Proteomes" id="UP001159363"/>
    </source>
</evidence>
<evidence type="ECO:0000313" key="1">
    <source>
        <dbReference type="EMBL" id="KAJ8869395.1"/>
    </source>
</evidence>
<organism evidence="1 2">
    <name type="scientific">Dryococelus australis</name>
    <dbReference type="NCBI Taxonomy" id="614101"/>
    <lineage>
        <taxon>Eukaryota</taxon>
        <taxon>Metazoa</taxon>
        <taxon>Ecdysozoa</taxon>
        <taxon>Arthropoda</taxon>
        <taxon>Hexapoda</taxon>
        <taxon>Insecta</taxon>
        <taxon>Pterygota</taxon>
        <taxon>Neoptera</taxon>
        <taxon>Polyneoptera</taxon>
        <taxon>Phasmatodea</taxon>
        <taxon>Verophasmatodea</taxon>
        <taxon>Anareolatae</taxon>
        <taxon>Phasmatidae</taxon>
        <taxon>Eurycanthinae</taxon>
        <taxon>Dryococelus</taxon>
    </lineage>
</organism>
<dbReference type="EMBL" id="JARBHB010000014">
    <property type="protein sequence ID" value="KAJ8869395.1"/>
    <property type="molecule type" value="Genomic_DNA"/>
</dbReference>
<dbReference type="Proteomes" id="UP001159363">
    <property type="component" value="Chromosome 13"/>
</dbReference>
<reference evidence="1 2" key="1">
    <citation type="submission" date="2023-02" db="EMBL/GenBank/DDBJ databases">
        <title>LHISI_Scaffold_Assembly.</title>
        <authorList>
            <person name="Stuart O.P."/>
            <person name="Cleave R."/>
            <person name="Magrath M.J.L."/>
            <person name="Mikheyev A.S."/>
        </authorList>
    </citation>
    <scope>NUCLEOTIDE SEQUENCE [LARGE SCALE GENOMIC DNA]</scope>
    <source>
        <strain evidence="1">Daus_M_001</strain>
        <tissue evidence="1">Leg muscle</tissue>
    </source>
</reference>
<keyword evidence="2" id="KW-1185">Reference proteome</keyword>
<gene>
    <name evidence="1" type="ORF">PR048_030971</name>
</gene>
<protein>
    <submittedName>
        <fullName evidence="1">Uncharacterized protein</fullName>
    </submittedName>
</protein>